<sequence length="438" mass="46451">MRPRPITGAALTGALLLGLTACGVGKPSPWITAPEVFYLRPLGDKSGPSDKEPFHLRAEDGRGAGGRRLTADVVGGSEHAVRLRGSGGCKGGATHVTCEVGAEYNNWADLARVSPVAAKGSKPGDTGVVRFTYTTKDGKRLTARTRFVVGEPVVEALVPKLLEHVSPGAEVTSPVVVRNTGEVPVVGLGLELSSGGLEFEKQYANCRYPEISHHHIAVCRFPDLRIAPGEAVVLRPALRLRAPKTQMYTSFGRDVWALDMGPGQYGSYPKGGDHGDGPTLEAEVTKDTKGTFGKGGGPTYLALDTHADYEVSDVDLHGAPGTKRTLRLTVRNNGPADSGSSTQLVFSPPFGLTLLKQPMEEYDDDVFRPYCESNGFAYTCDVGALGPGKSRTFEFTVRLGDPGEGTVGLLDKDPPSEFDSGRHDPNPSNDEATITVGP</sequence>
<evidence type="ECO:0008006" key="4">
    <source>
        <dbReference type="Google" id="ProtNLM"/>
    </source>
</evidence>
<evidence type="ECO:0000313" key="3">
    <source>
        <dbReference type="Proteomes" id="UP000600365"/>
    </source>
</evidence>
<gene>
    <name evidence="2" type="ORF">GCM10011579_027920</name>
</gene>
<evidence type="ECO:0000256" key="1">
    <source>
        <dbReference type="SAM" id="MobiDB-lite"/>
    </source>
</evidence>
<dbReference type="RefSeq" id="WP_229702883.1">
    <property type="nucleotide sequence ID" value="NZ_BMMM01000004.1"/>
</dbReference>
<dbReference type="PROSITE" id="PS51257">
    <property type="entry name" value="PROKAR_LIPOPROTEIN"/>
    <property type="match status" value="1"/>
</dbReference>
<accession>A0A918D3G5</accession>
<dbReference type="Proteomes" id="UP000600365">
    <property type="component" value="Unassembled WGS sequence"/>
</dbReference>
<organism evidence="2 3">
    <name type="scientific">Streptomyces albiflavescens</name>
    <dbReference type="NCBI Taxonomy" id="1623582"/>
    <lineage>
        <taxon>Bacteria</taxon>
        <taxon>Bacillati</taxon>
        <taxon>Actinomycetota</taxon>
        <taxon>Actinomycetes</taxon>
        <taxon>Kitasatosporales</taxon>
        <taxon>Streptomycetaceae</taxon>
        <taxon>Streptomyces</taxon>
    </lineage>
</organism>
<dbReference type="AlphaFoldDB" id="A0A918D3G5"/>
<protein>
    <recommendedName>
        <fullName evidence="4">DUF11 domain-containing protein</fullName>
    </recommendedName>
</protein>
<name>A0A918D3G5_9ACTN</name>
<proteinExistence type="predicted"/>
<feature type="compositionally biased region" description="Basic and acidic residues" evidence="1">
    <location>
        <begin position="410"/>
        <end position="425"/>
    </location>
</feature>
<feature type="region of interest" description="Disordered" evidence="1">
    <location>
        <begin position="401"/>
        <end position="438"/>
    </location>
</feature>
<keyword evidence="3" id="KW-1185">Reference proteome</keyword>
<comment type="caution">
    <text evidence="2">The sequence shown here is derived from an EMBL/GenBank/DDBJ whole genome shotgun (WGS) entry which is preliminary data.</text>
</comment>
<dbReference type="EMBL" id="BMMM01000004">
    <property type="protein sequence ID" value="GGN61514.1"/>
    <property type="molecule type" value="Genomic_DNA"/>
</dbReference>
<evidence type="ECO:0000313" key="2">
    <source>
        <dbReference type="EMBL" id="GGN61514.1"/>
    </source>
</evidence>
<reference evidence="2 3" key="1">
    <citation type="journal article" date="2014" name="Int. J. Syst. Evol. Microbiol.">
        <title>Complete genome sequence of Corynebacterium casei LMG S-19264T (=DSM 44701T), isolated from a smear-ripened cheese.</title>
        <authorList>
            <consortium name="US DOE Joint Genome Institute (JGI-PGF)"/>
            <person name="Walter F."/>
            <person name="Albersmeier A."/>
            <person name="Kalinowski J."/>
            <person name="Ruckert C."/>
        </authorList>
    </citation>
    <scope>NUCLEOTIDE SEQUENCE [LARGE SCALE GENOMIC DNA]</scope>
    <source>
        <strain evidence="2 3">CGMCC 4.7111</strain>
    </source>
</reference>